<comment type="caution">
    <text evidence="2">The sequence shown here is derived from an EMBL/GenBank/DDBJ whole genome shotgun (WGS) entry which is preliminary data.</text>
</comment>
<organism evidence="2 3">
    <name type="scientific">Arcanobacterium wilhelmae</name>
    <dbReference type="NCBI Taxonomy" id="1803177"/>
    <lineage>
        <taxon>Bacteria</taxon>
        <taxon>Bacillati</taxon>
        <taxon>Actinomycetota</taxon>
        <taxon>Actinomycetes</taxon>
        <taxon>Actinomycetales</taxon>
        <taxon>Actinomycetaceae</taxon>
        <taxon>Arcanobacterium</taxon>
    </lineage>
</organism>
<dbReference type="PROSITE" id="PS51186">
    <property type="entry name" value="GNAT"/>
    <property type="match status" value="1"/>
</dbReference>
<proteinExistence type="predicted"/>
<sequence length="171" mass="19047">MLKLVLRELSADDEAAARAAHAQLLGDDFEFLLGDSSRPWVEYMHELEETRRGINLPDGFVPATFFGAFVGGELVGRVSVRHELNDYLLARGGHIGYAVLPAHRRRGYGTEILAQALRYCASELGLDRVLVTFDETNAGSRAVIEANGGVLEDVREFDGERVRRYWIALVQ</sequence>
<dbReference type="RefSeq" id="WP_307014041.1">
    <property type="nucleotide sequence ID" value="NZ_JAUSQW010000001.1"/>
</dbReference>
<accession>A0ABT9N8W1</accession>
<feature type="domain" description="N-acetyltransferase" evidence="1">
    <location>
        <begin position="4"/>
        <end position="171"/>
    </location>
</feature>
<dbReference type="PANTHER" id="PTHR39173">
    <property type="entry name" value="ACETYLTRANSFERASE"/>
    <property type="match status" value="1"/>
</dbReference>
<dbReference type="InterPro" id="IPR000182">
    <property type="entry name" value="GNAT_dom"/>
</dbReference>
<evidence type="ECO:0000313" key="2">
    <source>
        <dbReference type="EMBL" id="MDP9800135.1"/>
    </source>
</evidence>
<name>A0ABT9N8W1_9ACTO</name>
<reference evidence="2 3" key="1">
    <citation type="submission" date="2023-07" db="EMBL/GenBank/DDBJ databases">
        <title>Sequencing the genomes of 1000 actinobacteria strains.</title>
        <authorList>
            <person name="Klenk H.-P."/>
        </authorList>
    </citation>
    <scope>NUCLEOTIDE SEQUENCE [LARGE SCALE GENOMIC DNA]</scope>
    <source>
        <strain evidence="2 3">DSM 102162</strain>
    </source>
</reference>
<dbReference type="SUPFAM" id="SSF55729">
    <property type="entry name" value="Acyl-CoA N-acyltransferases (Nat)"/>
    <property type="match status" value="1"/>
</dbReference>
<dbReference type="Pfam" id="PF13302">
    <property type="entry name" value="Acetyltransf_3"/>
    <property type="match status" value="1"/>
</dbReference>
<evidence type="ECO:0000313" key="3">
    <source>
        <dbReference type="Proteomes" id="UP001235966"/>
    </source>
</evidence>
<keyword evidence="3" id="KW-1185">Reference proteome</keyword>
<dbReference type="Gene3D" id="3.40.630.30">
    <property type="match status" value="1"/>
</dbReference>
<dbReference type="CDD" id="cd04301">
    <property type="entry name" value="NAT_SF"/>
    <property type="match status" value="1"/>
</dbReference>
<evidence type="ECO:0000259" key="1">
    <source>
        <dbReference type="PROSITE" id="PS51186"/>
    </source>
</evidence>
<dbReference type="PANTHER" id="PTHR39173:SF1">
    <property type="entry name" value="ACETYLTRANSFERASE"/>
    <property type="match status" value="1"/>
</dbReference>
<dbReference type="Proteomes" id="UP001235966">
    <property type="component" value="Unassembled WGS sequence"/>
</dbReference>
<gene>
    <name evidence="2" type="ORF">J2S49_000211</name>
</gene>
<dbReference type="EMBL" id="JAUSQW010000001">
    <property type="protein sequence ID" value="MDP9800135.1"/>
    <property type="molecule type" value="Genomic_DNA"/>
</dbReference>
<dbReference type="InterPro" id="IPR016181">
    <property type="entry name" value="Acyl_CoA_acyltransferase"/>
</dbReference>
<protein>
    <submittedName>
        <fullName evidence="2">Acetyltransferase</fullName>
    </submittedName>
</protein>